<feature type="non-terminal residue" evidence="1">
    <location>
        <position position="1"/>
    </location>
</feature>
<organism evidence="1 2">
    <name type="scientific">Meganyctiphanes norvegica</name>
    <name type="common">Northern krill</name>
    <name type="synonym">Thysanopoda norvegica</name>
    <dbReference type="NCBI Taxonomy" id="48144"/>
    <lineage>
        <taxon>Eukaryota</taxon>
        <taxon>Metazoa</taxon>
        <taxon>Ecdysozoa</taxon>
        <taxon>Arthropoda</taxon>
        <taxon>Crustacea</taxon>
        <taxon>Multicrustacea</taxon>
        <taxon>Malacostraca</taxon>
        <taxon>Eumalacostraca</taxon>
        <taxon>Eucarida</taxon>
        <taxon>Euphausiacea</taxon>
        <taxon>Euphausiidae</taxon>
        <taxon>Meganyctiphanes</taxon>
    </lineage>
</organism>
<dbReference type="PANTHER" id="PTHR21261">
    <property type="entry name" value="BEAT PROTEIN"/>
    <property type="match status" value="1"/>
</dbReference>
<sequence>SPGQTVNAQPSNMGRELRIRRVDVTTPVQVGASAWLKCEWESASESIYTLKWYNGLHEFYRWTPAERPPIKVFPFMDNMQPFTVDENVSKEGRVRILDLSLNPGDSKFRCEVSDEAPSFHTDSKAATMMVIDPPDERPHISGVRYQGYITNQPINLNCTSRGAKPPANLTFYINDIKADPQEVFEYPPRMEDFTDRSTSIVSLHTSFTPRLVRDGQLKVKCAATISSLYYEASEEILHSRESYRAPFMEGQVAAGSLTVSPWRLEILTLICGLLLHQ</sequence>
<dbReference type="PANTHER" id="PTHR21261:SF15">
    <property type="entry name" value="BEATEN PATH IIIA, ISOFORM D-RELATED"/>
    <property type="match status" value="1"/>
</dbReference>
<evidence type="ECO:0008006" key="3">
    <source>
        <dbReference type="Google" id="ProtNLM"/>
    </source>
</evidence>
<dbReference type="InterPro" id="IPR013783">
    <property type="entry name" value="Ig-like_fold"/>
</dbReference>
<dbReference type="Proteomes" id="UP001497623">
    <property type="component" value="Unassembled WGS sequence"/>
</dbReference>
<accession>A0AAV2PQY4</accession>
<name>A0AAV2PQY4_MEGNR</name>
<dbReference type="Gene3D" id="2.60.40.10">
    <property type="entry name" value="Immunoglobulins"/>
    <property type="match status" value="1"/>
</dbReference>
<gene>
    <name evidence="1" type="ORF">MNOR_LOCUS2233</name>
</gene>
<proteinExistence type="predicted"/>
<comment type="caution">
    <text evidence="1">The sequence shown here is derived from an EMBL/GenBank/DDBJ whole genome shotgun (WGS) entry which is preliminary data.</text>
</comment>
<dbReference type="EMBL" id="CAXKWB010000659">
    <property type="protein sequence ID" value="CAL4061637.1"/>
    <property type="molecule type" value="Genomic_DNA"/>
</dbReference>
<keyword evidence="2" id="KW-1185">Reference proteome</keyword>
<reference evidence="1 2" key="1">
    <citation type="submission" date="2024-05" db="EMBL/GenBank/DDBJ databases">
        <authorList>
            <person name="Wallberg A."/>
        </authorList>
    </citation>
    <scope>NUCLEOTIDE SEQUENCE [LARGE SCALE GENOMIC DNA]</scope>
</reference>
<evidence type="ECO:0000313" key="2">
    <source>
        <dbReference type="Proteomes" id="UP001497623"/>
    </source>
</evidence>
<dbReference type="InterPro" id="IPR036179">
    <property type="entry name" value="Ig-like_dom_sf"/>
</dbReference>
<dbReference type="SUPFAM" id="SSF48726">
    <property type="entry name" value="Immunoglobulin"/>
    <property type="match status" value="1"/>
</dbReference>
<dbReference type="AlphaFoldDB" id="A0AAV2PQY4"/>
<evidence type="ECO:0000313" key="1">
    <source>
        <dbReference type="EMBL" id="CAL4061637.1"/>
    </source>
</evidence>
<protein>
    <recommendedName>
        <fullName evidence="3">Ig-like domain-containing protein</fullName>
    </recommendedName>
</protein>